<organism evidence="1 2">
    <name type="scientific">Paenibacillus oceani</name>
    <dbReference type="NCBI Taxonomy" id="2772510"/>
    <lineage>
        <taxon>Bacteria</taxon>
        <taxon>Bacillati</taxon>
        <taxon>Bacillota</taxon>
        <taxon>Bacilli</taxon>
        <taxon>Bacillales</taxon>
        <taxon>Paenibacillaceae</taxon>
        <taxon>Paenibacillus</taxon>
    </lineage>
</organism>
<accession>A0A927GY02</accession>
<protein>
    <submittedName>
        <fullName evidence="1">Uncharacterized protein</fullName>
    </submittedName>
</protein>
<keyword evidence="2" id="KW-1185">Reference proteome</keyword>
<dbReference type="Proteomes" id="UP000639396">
    <property type="component" value="Unassembled WGS sequence"/>
</dbReference>
<name>A0A927GY02_9BACL</name>
<proteinExistence type="predicted"/>
<comment type="caution">
    <text evidence="1">The sequence shown here is derived from an EMBL/GenBank/DDBJ whole genome shotgun (WGS) entry which is preliminary data.</text>
</comment>
<sequence>MNWFTDYEAELRDVFRDAEQMIGGFPPPLHERGLAYLYKFHPYKEGSTKNYICYLLPFWLKELDRVNERTCRDMALAGVFVMLHFFVQDDCMDEPQTEMKQQLALASMFQLKFLEVYRKHFEVDSPFWKYFQKYMTEWATSVAQENNTDYFNNPVRIAHKASPVKLSSTGILIKSRGLQEIQRVSDRVDQVLITLQMSDDWADWEEDLQQQNQNANGLLTFIQYERQLMDKTQLNSNVVRTFLYVQCGLSRYAAAAANRHEILMKNDIGTPHLDDFHRYLVSGLLMDAVRIEDEKRRLLSGGFYHWMSKNA</sequence>
<dbReference type="AlphaFoldDB" id="A0A927GY02"/>
<dbReference type="EMBL" id="JACXJA010000005">
    <property type="protein sequence ID" value="MBD2861080.1"/>
    <property type="molecule type" value="Genomic_DNA"/>
</dbReference>
<evidence type="ECO:0000313" key="2">
    <source>
        <dbReference type="Proteomes" id="UP000639396"/>
    </source>
</evidence>
<gene>
    <name evidence="1" type="ORF">IDH45_03645</name>
</gene>
<reference evidence="1" key="1">
    <citation type="submission" date="2020-09" db="EMBL/GenBank/DDBJ databases">
        <title>A novel bacterium of genus Paenibacillus, isolated from South China Sea.</title>
        <authorList>
            <person name="Huang H."/>
            <person name="Mo K."/>
            <person name="Hu Y."/>
        </authorList>
    </citation>
    <scope>NUCLEOTIDE SEQUENCE</scope>
    <source>
        <strain evidence="1">IB182363</strain>
    </source>
</reference>
<evidence type="ECO:0000313" key="1">
    <source>
        <dbReference type="EMBL" id="MBD2861080.1"/>
    </source>
</evidence>
<dbReference type="RefSeq" id="WP_190924798.1">
    <property type="nucleotide sequence ID" value="NZ_JACXJA010000005.1"/>
</dbReference>